<evidence type="ECO:0000313" key="3">
    <source>
        <dbReference type="Proteomes" id="UP000614047"/>
    </source>
</evidence>
<dbReference type="InterPro" id="IPR037480">
    <property type="entry name" value="YihR-like"/>
</dbReference>
<dbReference type="InterPro" id="IPR008183">
    <property type="entry name" value="Aldose_1/G6P_1-epimerase"/>
</dbReference>
<dbReference type="GO" id="GO:0033499">
    <property type="term" value="P:galactose catabolic process via UDP-galactose, Leloir pathway"/>
    <property type="evidence" value="ECO:0007669"/>
    <property type="project" value="TreeGrafter"/>
</dbReference>
<dbReference type="Proteomes" id="UP000614047">
    <property type="component" value="Unassembled WGS sequence"/>
</dbReference>
<dbReference type="GO" id="GO:0030246">
    <property type="term" value="F:carbohydrate binding"/>
    <property type="evidence" value="ECO:0007669"/>
    <property type="project" value="InterPro"/>
</dbReference>
<dbReference type="PANTHER" id="PTHR10091">
    <property type="entry name" value="ALDOSE-1-EPIMERASE"/>
    <property type="match status" value="1"/>
</dbReference>
<keyword evidence="2" id="KW-0413">Isomerase</keyword>
<dbReference type="GO" id="GO:0006006">
    <property type="term" value="P:glucose metabolic process"/>
    <property type="evidence" value="ECO:0007669"/>
    <property type="project" value="TreeGrafter"/>
</dbReference>
<dbReference type="PANTHER" id="PTHR10091:SF0">
    <property type="entry name" value="GALACTOSE MUTAROTASE"/>
    <property type="match status" value="1"/>
</dbReference>
<name>A0A931DGH4_9ACTN</name>
<accession>A0A931DGH4</accession>
<feature type="region of interest" description="Disordered" evidence="1">
    <location>
        <begin position="1"/>
        <end position="22"/>
    </location>
</feature>
<comment type="caution">
    <text evidence="2">The sequence shown here is derived from an EMBL/GenBank/DDBJ whole genome shotgun (WGS) entry which is preliminary data.</text>
</comment>
<sequence>MTESISPRPPGPGTAGGEPISGAQYAIGAGPYRAVVTEAGAGLRELTHEGRPLVLSHGADEPVPAALGQLLIPWPNRVDRGRYAYGGRLHQLDLSEPKNDCAIHGLVRTSSWGAAEHGPDRVRLTHRLLGAPGYPYRLDLEADYSLDAREGLTVRLSVLNTGTRTAPYGHGAHPYLTVDEPIDDCTVTVTAGRWLPVDGRRIPTGPAEDVTGTPYDLRQGRGLGDQAIDIAFTGLRRDAAGRAWVRLSGGGRTAALWADESHPWLQVYTADHVPGDRRRRGLAAEPMTCPPNAFATGFDVIHLEPGVGWAASWGIMAG</sequence>
<organism evidence="2 3">
    <name type="scientific">Actinomadura viridis</name>
    <dbReference type="NCBI Taxonomy" id="58110"/>
    <lineage>
        <taxon>Bacteria</taxon>
        <taxon>Bacillati</taxon>
        <taxon>Actinomycetota</taxon>
        <taxon>Actinomycetes</taxon>
        <taxon>Streptosporangiales</taxon>
        <taxon>Thermomonosporaceae</taxon>
        <taxon>Actinomadura</taxon>
    </lineage>
</organism>
<dbReference type="InterPro" id="IPR014718">
    <property type="entry name" value="GH-type_carb-bd"/>
</dbReference>
<keyword evidence="3" id="KW-1185">Reference proteome</keyword>
<gene>
    <name evidence="2" type="ORF">IW256_002472</name>
</gene>
<dbReference type="RefSeq" id="WP_197011090.1">
    <property type="nucleotide sequence ID" value="NZ_BAABES010000020.1"/>
</dbReference>
<protein>
    <submittedName>
        <fullName evidence="2">Aldose 1-epimerase</fullName>
        <ecNumber evidence="2">5.1.3.3</ecNumber>
    </submittedName>
</protein>
<dbReference type="InterPro" id="IPR011013">
    <property type="entry name" value="Gal_mutarotase_sf_dom"/>
</dbReference>
<dbReference type="AlphaFoldDB" id="A0A931DGH4"/>
<dbReference type="SUPFAM" id="SSF74650">
    <property type="entry name" value="Galactose mutarotase-like"/>
    <property type="match status" value="1"/>
</dbReference>
<evidence type="ECO:0000313" key="2">
    <source>
        <dbReference type="EMBL" id="MBG6088359.1"/>
    </source>
</evidence>
<dbReference type="Gene3D" id="2.70.98.10">
    <property type="match status" value="1"/>
</dbReference>
<proteinExistence type="predicted"/>
<reference evidence="2" key="1">
    <citation type="submission" date="2020-11" db="EMBL/GenBank/DDBJ databases">
        <title>Sequencing the genomes of 1000 actinobacteria strains.</title>
        <authorList>
            <person name="Klenk H.-P."/>
        </authorList>
    </citation>
    <scope>NUCLEOTIDE SEQUENCE</scope>
    <source>
        <strain evidence="2">DSM 43175</strain>
    </source>
</reference>
<evidence type="ECO:0000256" key="1">
    <source>
        <dbReference type="SAM" id="MobiDB-lite"/>
    </source>
</evidence>
<dbReference type="GO" id="GO:0004034">
    <property type="term" value="F:aldose 1-epimerase activity"/>
    <property type="evidence" value="ECO:0007669"/>
    <property type="project" value="UniProtKB-EC"/>
</dbReference>
<dbReference type="EC" id="5.1.3.3" evidence="2"/>
<dbReference type="Pfam" id="PF01263">
    <property type="entry name" value="Aldose_epim"/>
    <property type="match status" value="1"/>
</dbReference>
<dbReference type="CDD" id="cd09022">
    <property type="entry name" value="Aldose_epim_Ec_YihR"/>
    <property type="match status" value="1"/>
</dbReference>
<dbReference type="EMBL" id="JADOUA010000001">
    <property type="protein sequence ID" value="MBG6088359.1"/>
    <property type="molecule type" value="Genomic_DNA"/>
</dbReference>